<evidence type="ECO:0000313" key="4">
    <source>
        <dbReference type="Proteomes" id="UP001165063"/>
    </source>
</evidence>
<gene>
    <name evidence="3" type="ORF">Amon01_000211800</name>
</gene>
<feature type="compositionally biased region" description="Polar residues" evidence="1">
    <location>
        <begin position="42"/>
        <end position="57"/>
    </location>
</feature>
<accession>A0A9W6YVZ9</accession>
<feature type="region of interest" description="Disordered" evidence="1">
    <location>
        <begin position="212"/>
        <end position="269"/>
    </location>
</feature>
<feature type="region of interest" description="Disordered" evidence="1">
    <location>
        <begin position="1251"/>
        <end position="1271"/>
    </location>
</feature>
<dbReference type="SMART" id="SM01017">
    <property type="entry name" value="Arrestin_C"/>
    <property type="match status" value="1"/>
</dbReference>
<feature type="region of interest" description="Disordered" evidence="1">
    <location>
        <begin position="855"/>
        <end position="879"/>
    </location>
</feature>
<protein>
    <submittedName>
        <fullName evidence="3">Unnamed protein product</fullName>
    </submittedName>
</protein>
<feature type="region of interest" description="Disordered" evidence="1">
    <location>
        <begin position="1132"/>
        <end position="1167"/>
    </location>
</feature>
<keyword evidence="4" id="KW-1185">Reference proteome</keyword>
<dbReference type="EMBL" id="BSXU01000724">
    <property type="protein sequence ID" value="GMG21594.1"/>
    <property type="molecule type" value="Genomic_DNA"/>
</dbReference>
<feature type="compositionally biased region" description="Polar residues" evidence="1">
    <location>
        <begin position="1251"/>
        <end position="1263"/>
    </location>
</feature>
<feature type="region of interest" description="Disordered" evidence="1">
    <location>
        <begin position="743"/>
        <end position="767"/>
    </location>
</feature>
<feature type="compositionally biased region" description="Low complexity" evidence="1">
    <location>
        <begin position="1153"/>
        <end position="1167"/>
    </location>
</feature>
<dbReference type="OrthoDB" id="2333384at2759"/>
<evidence type="ECO:0000259" key="2">
    <source>
        <dbReference type="SMART" id="SM01017"/>
    </source>
</evidence>
<organism evidence="3 4">
    <name type="scientific">Ambrosiozyma monospora</name>
    <name type="common">Yeast</name>
    <name type="synonym">Endomycopsis monosporus</name>
    <dbReference type="NCBI Taxonomy" id="43982"/>
    <lineage>
        <taxon>Eukaryota</taxon>
        <taxon>Fungi</taxon>
        <taxon>Dikarya</taxon>
        <taxon>Ascomycota</taxon>
        <taxon>Saccharomycotina</taxon>
        <taxon>Pichiomycetes</taxon>
        <taxon>Pichiales</taxon>
        <taxon>Pichiaceae</taxon>
        <taxon>Ambrosiozyma</taxon>
    </lineage>
</organism>
<proteinExistence type="predicted"/>
<sequence length="1300" mass="143973">MDSFNSHDHHHNHNHQLQPSSPMSIRHPSLPPATDQLLTFPGSMSPTNSITYTSQTGAPRINIRKSSPPTEDTNNVMSQVYKTPRSRSGSLKMFKQRLQSISSSSPTHSLTSANVLSSFSPRSSMDAHSFSGSFDDLTSEAGPEYIRKNLKSYNELLISYLSQQGLNLNPLRLKQQKLGKSGMRFGHSNSDSIQIFITGNGQILYLPHNPSKKKIRTEEGETAESQDQEDDEGDIEDSDDDDDEQGATNDSNTHRGSHRPKSSKKTHHNVASHTFGIIVKLSKEQTLGCNAKAIYYTDATTKWISGILQETQKGKSKMAFREKYKVSKDVEWDLDFGNPDCYIPFKKNQDDDVTSFENLYTGADDIDSLSSRKNNILEFTCASRPTQEIKNFELLNVKQYVNEIDQNTGRDSSEDECLFPTTNSDSRESKTFQPGYYIFLLPIVYPINTPETVYTPLGQLIHHLHIQVERVPYNPSIPAPPSALLSTSPHHPHSKFDDPTTAMFGSASVNSPHSSLSVTGASKSLFRKIGRRRSSVKDSVSSGAGGLLNNLVGRDTNTVYDFKYDLPTIRLPPSDATSTLNKSIYVNKVWNDALNYELLLPKKYIQLSPRFHGEPYLKQHSFMLQMKLIPLMKSLCLKRIRINIVEKITYISKDMRYEEDVGRVDRSGVKERSATLMEIKTKDKSKTSAAPALNTQIVKGCIDDNLLTCCYNNGEIKASDSGTKHGHRNRSDSNGFKKVANKLLDPTKPAGNGVTGSSPSSSRTEHDDEIAITNPVKLQCPLVFYANDSLGFVRDTHEGLIRGSADINDIQDENNDATSIFSVNTANTYDDTILNANPMNVSLSHDDTPIDDLEKSPAISPLVPPRRGSTMSVKHSKEKPDESRLSDFAFYPDTSVHNIKIRHRLQICFRISKPDDRMLTPDGLPKMHHYEVIVDTPIVFVSPFCVSDTMDLPSYDYAVRTANIDRPIGSEFQFGRDTENDNNNEDLPSFEQAVLMPCSPMLTGFNVPSSLSNVNSTTVLSQSPFSVGSLSPQRRDSSVSFTNLDSLIQSDMSNLSLSVAPGGRRISVDDGYAKRELSRSSGTGISSQLSNMFHQQQELQRVPPSPISVMMGGQDNNSSGSPFTPGYSINSAMENRRPSTPKIITTPPDNMIITSTNSRNNSRNNSFNVRSRSISSFSGGPTTSMTPLPYGQTQTQTQIQAHAPTPIRPTLEHIPSQSSLEFEEDLPTYQSVLEQDLINGTEHKGLLGSTTSVNNSGLSSGNHSVEAVGSRDVYDEDDVESLNTVNDISRLNVTQANHIL</sequence>
<feature type="compositionally biased region" description="Basic residues" evidence="1">
    <location>
        <begin position="255"/>
        <end position="269"/>
    </location>
</feature>
<dbReference type="Proteomes" id="UP001165063">
    <property type="component" value="Unassembled WGS sequence"/>
</dbReference>
<comment type="caution">
    <text evidence="3">The sequence shown here is derived from an EMBL/GenBank/DDBJ whole genome shotgun (WGS) entry which is preliminary data.</text>
</comment>
<feature type="region of interest" description="Disordered" evidence="1">
    <location>
        <begin position="407"/>
        <end position="426"/>
    </location>
</feature>
<name>A0A9W6YVZ9_AMBMO</name>
<evidence type="ECO:0000313" key="3">
    <source>
        <dbReference type="EMBL" id="GMG21594.1"/>
    </source>
</evidence>
<evidence type="ECO:0000256" key="1">
    <source>
        <dbReference type="SAM" id="MobiDB-lite"/>
    </source>
</evidence>
<feature type="region of interest" description="Disordered" evidence="1">
    <location>
        <begin position="1"/>
        <end position="75"/>
    </location>
</feature>
<feature type="compositionally biased region" description="Polar residues" evidence="1">
    <location>
        <begin position="64"/>
        <end position="75"/>
    </location>
</feature>
<dbReference type="InterPro" id="IPR011022">
    <property type="entry name" value="Arrestin_C-like"/>
</dbReference>
<feature type="domain" description="Arrestin C-terminal-like" evidence="2">
    <location>
        <begin position="590"/>
        <end position="944"/>
    </location>
</feature>
<reference evidence="3" key="1">
    <citation type="submission" date="2023-04" db="EMBL/GenBank/DDBJ databases">
        <title>Ambrosiozyma monospora NBRC 1965.</title>
        <authorList>
            <person name="Ichikawa N."/>
            <person name="Sato H."/>
            <person name="Tonouchi N."/>
        </authorList>
    </citation>
    <scope>NUCLEOTIDE SEQUENCE</scope>
    <source>
        <strain evidence="3">NBRC 1965</strain>
    </source>
</reference>
<feature type="compositionally biased region" description="Acidic residues" evidence="1">
    <location>
        <begin position="220"/>
        <end position="245"/>
    </location>
</feature>